<dbReference type="GO" id="GO:0005840">
    <property type="term" value="C:ribosome"/>
    <property type="evidence" value="ECO:0007669"/>
    <property type="project" value="UniProtKB-KW"/>
</dbReference>
<reference evidence="5 6" key="1">
    <citation type="journal article" date="2010" name="Proc. Natl. Acad. Sci. U.S.A.">
        <title>Insights into evolution of multicellular fungi from the assembled chromosomes of the mushroom Coprinopsis cinerea (Coprinus cinereus).</title>
        <authorList>
            <person name="Stajich J.E."/>
            <person name="Wilke S.K."/>
            <person name="Ahren D."/>
            <person name="Au C.H."/>
            <person name="Birren B.W."/>
            <person name="Borodovsky M."/>
            <person name="Burns C."/>
            <person name="Canback B."/>
            <person name="Casselton L.A."/>
            <person name="Cheng C.K."/>
            <person name="Deng J."/>
            <person name="Dietrich F.S."/>
            <person name="Fargo D.C."/>
            <person name="Farman M.L."/>
            <person name="Gathman A.C."/>
            <person name="Goldberg J."/>
            <person name="Guigo R."/>
            <person name="Hoegger P.J."/>
            <person name="Hooker J.B."/>
            <person name="Huggins A."/>
            <person name="James T.Y."/>
            <person name="Kamada T."/>
            <person name="Kilaru S."/>
            <person name="Kodira C."/>
            <person name="Kues U."/>
            <person name="Kupfer D."/>
            <person name="Kwan H.S."/>
            <person name="Lomsadze A."/>
            <person name="Li W."/>
            <person name="Lilly W.W."/>
            <person name="Ma L.J."/>
            <person name="Mackey A.J."/>
            <person name="Manning G."/>
            <person name="Martin F."/>
            <person name="Muraguchi H."/>
            <person name="Natvig D.O."/>
            <person name="Palmerini H."/>
            <person name="Ramesh M.A."/>
            <person name="Rehmeyer C.J."/>
            <person name="Roe B.A."/>
            <person name="Shenoy N."/>
            <person name="Stanke M."/>
            <person name="Ter-Hovhannisyan V."/>
            <person name="Tunlid A."/>
            <person name="Velagapudi R."/>
            <person name="Vision T.J."/>
            <person name="Zeng Q."/>
            <person name="Zolan M.E."/>
            <person name="Pukkila P.J."/>
        </authorList>
    </citation>
    <scope>NUCLEOTIDE SEQUENCE [LARGE SCALE GENOMIC DNA]</scope>
    <source>
        <strain evidence="6">Okayama-7 / 130 / ATCC MYA-4618 / FGSC 9003</strain>
    </source>
</reference>
<name>A8NWN3_COPC7</name>
<organism evidence="5 6">
    <name type="scientific">Coprinopsis cinerea (strain Okayama-7 / 130 / ATCC MYA-4618 / FGSC 9003)</name>
    <name type="common">Inky cap fungus</name>
    <name type="synonym">Hormographiella aspergillata</name>
    <dbReference type="NCBI Taxonomy" id="240176"/>
    <lineage>
        <taxon>Eukaryota</taxon>
        <taxon>Fungi</taxon>
        <taxon>Dikarya</taxon>
        <taxon>Basidiomycota</taxon>
        <taxon>Agaricomycotina</taxon>
        <taxon>Agaricomycetes</taxon>
        <taxon>Agaricomycetidae</taxon>
        <taxon>Agaricales</taxon>
        <taxon>Agaricineae</taxon>
        <taxon>Psathyrellaceae</taxon>
        <taxon>Coprinopsis</taxon>
    </lineage>
</organism>
<evidence type="ECO:0000256" key="4">
    <source>
        <dbReference type="SAM" id="MobiDB-lite"/>
    </source>
</evidence>
<dbReference type="FunCoup" id="A8NWN3">
    <property type="interactions" value="115"/>
</dbReference>
<keyword evidence="6" id="KW-1185">Reference proteome</keyword>
<dbReference type="RefSeq" id="XP_001836940.2">
    <property type="nucleotide sequence ID" value="XM_001836888.2"/>
</dbReference>
<evidence type="ECO:0000256" key="1">
    <source>
        <dbReference type="ARBA" id="ARBA00006194"/>
    </source>
</evidence>
<evidence type="ECO:0000313" key="6">
    <source>
        <dbReference type="Proteomes" id="UP000001861"/>
    </source>
</evidence>
<dbReference type="GO" id="GO:0006412">
    <property type="term" value="P:translation"/>
    <property type="evidence" value="ECO:0007669"/>
    <property type="project" value="InterPro"/>
</dbReference>
<accession>A8NWN3</accession>
<dbReference type="eggNOG" id="ENOG502S752">
    <property type="taxonomic scope" value="Eukaryota"/>
</dbReference>
<dbReference type="Pfam" id="PF00411">
    <property type="entry name" value="Ribosomal_S11"/>
    <property type="match status" value="1"/>
</dbReference>
<dbReference type="VEuPathDB" id="FungiDB:CC1G_00076"/>
<dbReference type="GO" id="GO:1990904">
    <property type="term" value="C:ribonucleoprotein complex"/>
    <property type="evidence" value="ECO:0007669"/>
    <property type="project" value="UniProtKB-KW"/>
</dbReference>
<sequence>MFNALRACSRQPSSSPWVTQLRYTSMKRSGSPLATALSKAHGIAPKRPTRQPTAEPPQAGEDGYAKPVPQQQETTRKKEEVRLRLHCHSSPNNTITTLTKQDGSTIAWFSGGSCGFKKGNRATYEAGYQCAVRSFRKIEEIKNQIVSESKKNVVVDLFFKGFGQGRDALRGALLATEGEQIRPLVATITDRTPIKIGGTRAKKMPRL</sequence>
<dbReference type="SUPFAM" id="SSF53137">
    <property type="entry name" value="Translational machinery components"/>
    <property type="match status" value="1"/>
</dbReference>
<proteinExistence type="inferred from homology"/>
<evidence type="ECO:0000256" key="3">
    <source>
        <dbReference type="ARBA" id="ARBA00023274"/>
    </source>
</evidence>
<dbReference type="GeneID" id="6013494"/>
<dbReference type="InParanoid" id="A8NWN3"/>
<dbReference type="EMBL" id="AACS02000005">
    <property type="protein sequence ID" value="EAU84557.2"/>
    <property type="molecule type" value="Genomic_DNA"/>
</dbReference>
<comment type="similarity">
    <text evidence="1">Belongs to the universal ribosomal protein uS11 family.</text>
</comment>
<dbReference type="AlphaFoldDB" id="A8NWN3"/>
<dbReference type="Gene3D" id="3.30.420.80">
    <property type="entry name" value="Ribosomal protein S11"/>
    <property type="match status" value="1"/>
</dbReference>
<dbReference type="OMA" id="CAVRSFR"/>
<comment type="caution">
    <text evidence="5">The sequence shown here is derived from an EMBL/GenBank/DDBJ whole genome shotgun (WGS) entry which is preliminary data.</text>
</comment>
<dbReference type="HAMAP" id="MF_01310">
    <property type="entry name" value="Ribosomal_uS11"/>
    <property type="match status" value="1"/>
</dbReference>
<dbReference type="STRING" id="240176.A8NWN3"/>
<gene>
    <name evidence="5" type="ORF">CC1G_00076</name>
</gene>
<dbReference type="KEGG" id="cci:CC1G_00076"/>
<protein>
    <submittedName>
        <fullName evidence="5">Mitochondrial ribosomal protein subunit S18</fullName>
    </submittedName>
</protein>
<feature type="region of interest" description="Disordered" evidence="4">
    <location>
        <begin position="28"/>
        <end position="80"/>
    </location>
</feature>
<evidence type="ECO:0000256" key="2">
    <source>
        <dbReference type="ARBA" id="ARBA00022980"/>
    </source>
</evidence>
<dbReference type="InterPro" id="IPR001971">
    <property type="entry name" value="Ribosomal_uS11"/>
</dbReference>
<dbReference type="Proteomes" id="UP000001861">
    <property type="component" value="Unassembled WGS sequence"/>
</dbReference>
<dbReference type="HOGENOM" id="CLU_072439_0_1_1"/>
<dbReference type="GO" id="GO:0003735">
    <property type="term" value="F:structural constituent of ribosome"/>
    <property type="evidence" value="ECO:0007669"/>
    <property type="project" value="InterPro"/>
</dbReference>
<dbReference type="InterPro" id="IPR036967">
    <property type="entry name" value="Ribosomal_uS11_sf"/>
</dbReference>
<dbReference type="PANTHER" id="PTHR11759">
    <property type="entry name" value="40S RIBOSOMAL PROTEIN S14/30S RIBOSOMAL PROTEIN S11"/>
    <property type="match status" value="1"/>
</dbReference>
<keyword evidence="2 5" id="KW-0689">Ribosomal protein</keyword>
<dbReference type="OrthoDB" id="1654884at2759"/>
<keyword evidence="3" id="KW-0687">Ribonucleoprotein</keyword>
<evidence type="ECO:0000313" key="5">
    <source>
        <dbReference type="EMBL" id="EAU84557.2"/>
    </source>
</evidence>